<dbReference type="PRINTS" id="PR00032">
    <property type="entry name" value="HTHARAC"/>
</dbReference>
<dbReference type="Gene3D" id="1.10.10.60">
    <property type="entry name" value="Homeodomain-like"/>
    <property type="match status" value="2"/>
</dbReference>
<dbReference type="InterPro" id="IPR018060">
    <property type="entry name" value="HTH_AraC"/>
</dbReference>
<dbReference type="GO" id="GO:0043565">
    <property type="term" value="F:sequence-specific DNA binding"/>
    <property type="evidence" value="ECO:0007669"/>
    <property type="project" value="InterPro"/>
</dbReference>
<dbReference type="SUPFAM" id="SSF51215">
    <property type="entry name" value="Regulatory protein AraC"/>
    <property type="match status" value="1"/>
</dbReference>
<dbReference type="SUPFAM" id="SSF46689">
    <property type="entry name" value="Homeodomain-like"/>
    <property type="match status" value="1"/>
</dbReference>
<evidence type="ECO:0000256" key="3">
    <source>
        <dbReference type="ARBA" id="ARBA00023163"/>
    </source>
</evidence>
<dbReference type="Pfam" id="PF12833">
    <property type="entry name" value="HTH_18"/>
    <property type="match status" value="1"/>
</dbReference>
<evidence type="ECO:0000256" key="1">
    <source>
        <dbReference type="ARBA" id="ARBA00023015"/>
    </source>
</evidence>
<protein>
    <submittedName>
        <fullName evidence="5">AraC family transcriptional regulator</fullName>
    </submittedName>
</protein>
<organism evidence="5 6">
    <name type="scientific">Candidatus Avoscillospira avicola</name>
    <dbReference type="NCBI Taxonomy" id="2840706"/>
    <lineage>
        <taxon>Bacteria</taxon>
        <taxon>Bacillati</taxon>
        <taxon>Bacillota</taxon>
        <taxon>Clostridia</taxon>
        <taxon>Eubacteriales</taxon>
        <taxon>Oscillospiraceae</taxon>
        <taxon>Oscillospiraceae incertae sedis</taxon>
        <taxon>Candidatus Avoscillospira</taxon>
    </lineage>
</organism>
<dbReference type="GO" id="GO:0003700">
    <property type="term" value="F:DNA-binding transcription factor activity"/>
    <property type="evidence" value="ECO:0007669"/>
    <property type="project" value="InterPro"/>
</dbReference>
<dbReference type="InterPro" id="IPR037923">
    <property type="entry name" value="HTH-like"/>
</dbReference>
<dbReference type="PANTHER" id="PTHR43280:SF28">
    <property type="entry name" value="HTH-TYPE TRANSCRIPTIONAL ACTIVATOR RHAS"/>
    <property type="match status" value="1"/>
</dbReference>
<proteinExistence type="predicted"/>
<dbReference type="EMBL" id="DVHE01000039">
    <property type="protein sequence ID" value="HIR50545.1"/>
    <property type="molecule type" value="Genomic_DNA"/>
</dbReference>
<dbReference type="InterPro" id="IPR018062">
    <property type="entry name" value="HTH_AraC-typ_CS"/>
</dbReference>
<gene>
    <name evidence="5" type="ORF">IAA53_04555</name>
</gene>
<keyword evidence="2" id="KW-0238">DNA-binding</keyword>
<dbReference type="InterPro" id="IPR020449">
    <property type="entry name" value="Tscrpt_reg_AraC-type_HTH"/>
</dbReference>
<dbReference type="AlphaFoldDB" id="A0A9D1IWQ1"/>
<comment type="caution">
    <text evidence="5">The sequence shown here is derived from an EMBL/GenBank/DDBJ whole genome shotgun (WGS) entry which is preliminary data.</text>
</comment>
<dbReference type="InterPro" id="IPR014710">
    <property type="entry name" value="RmlC-like_jellyroll"/>
</dbReference>
<dbReference type="Proteomes" id="UP000824239">
    <property type="component" value="Unassembled WGS sequence"/>
</dbReference>
<dbReference type="Pfam" id="PF02311">
    <property type="entry name" value="AraC_binding"/>
    <property type="match status" value="1"/>
</dbReference>
<accession>A0A9D1IWQ1</accession>
<reference evidence="5" key="2">
    <citation type="journal article" date="2021" name="PeerJ">
        <title>Extensive microbial diversity within the chicken gut microbiome revealed by metagenomics and culture.</title>
        <authorList>
            <person name="Gilroy R."/>
            <person name="Ravi A."/>
            <person name="Getino M."/>
            <person name="Pursley I."/>
            <person name="Horton D.L."/>
            <person name="Alikhan N.F."/>
            <person name="Baker D."/>
            <person name="Gharbi K."/>
            <person name="Hall N."/>
            <person name="Watson M."/>
            <person name="Adriaenssens E.M."/>
            <person name="Foster-Nyarko E."/>
            <person name="Jarju S."/>
            <person name="Secka A."/>
            <person name="Antonio M."/>
            <person name="Oren A."/>
            <person name="Chaudhuri R.R."/>
            <person name="La Ragione R."/>
            <person name="Hildebrand F."/>
            <person name="Pallen M.J."/>
        </authorList>
    </citation>
    <scope>NUCLEOTIDE SEQUENCE</scope>
    <source>
        <strain evidence="5">ChiBcec15-4380</strain>
    </source>
</reference>
<reference evidence="5" key="1">
    <citation type="submission" date="2020-10" db="EMBL/GenBank/DDBJ databases">
        <authorList>
            <person name="Gilroy R."/>
        </authorList>
    </citation>
    <scope>NUCLEOTIDE SEQUENCE</scope>
    <source>
        <strain evidence="5">ChiBcec15-4380</strain>
    </source>
</reference>
<name>A0A9D1IWQ1_9FIRM</name>
<dbReference type="InterPro" id="IPR003313">
    <property type="entry name" value="AraC-bd"/>
</dbReference>
<keyword evidence="1" id="KW-0805">Transcription regulation</keyword>
<dbReference type="SMART" id="SM00342">
    <property type="entry name" value="HTH_ARAC"/>
    <property type="match status" value="1"/>
</dbReference>
<dbReference type="Gene3D" id="2.60.120.10">
    <property type="entry name" value="Jelly Rolls"/>
    <property type="match status" value="1"/>
</dbReference>
<dbReference type="PROSITE" id="PS00041">
    <property type="entry name" value="HTH_ARAC_FAMILY_1"/>
    <property type="match status" value="1"/>
</dbReference>
<evidence type="ECO:0000313" key="6">
    <source>
        <dbReference type="Proteomes" id="UP000824239"/>
    </source>
</evidence>
<feature type="domain" description="HTH araC/xylS-type" evidence="4">
    <location>
        <begin position="182"/>
        <end position="283"/>
    </location>
</feature>
<dbReference type="InterPro" id="IPR009057">
    <property type="entry name" value="Homeodomain-like_sf"/>
</dbReference>
<evidence type="ECO:0000313" key="5">
    <source>
        <dbReference type="EMBL" id="HIR50545.1"/>
    </source>
</evidence>
<keyword evidence="3" id="KW-0804">Transcription</keyword>
<dbReference type="PROSITE" id="PS01124">
    <property type="entry name" value="HTH_ARAC_FAMILY_2"/>
    <property type="match status" value="1"/>
</dbReference>
<evidence type="ECO:0000256" key="2">
    <source>
        <dbReference type="ARBA" id="ARBA00023125"/>
    </source>
</evidence>
<sequence>MKILYSDLDIRFMVERTEFRALNIIYERLSRRIPAHSHGPGCYEIHYISAGYGRAVVDGQPYRLGPGTVYVTGPGAEHTQLPDQNDPMWEYCVYLRAPEKPGRGEAQASVAPAFLATHFWFGQDTQALLPLFVGLFQAFGERRTGYKIEVQSLLQQLLVRLVRCYEQDLPTPERFSPSNRKDSSTVIIEEFFLYEYQNCSLAALADRLGLSPRQTERLLRQQYGTTFQEKRTQARMSAAAVLLVETAASVTEIAMELGYSSAEHFSGAFRRFYGLSPRAYRSAAPRAPLSGRD</sequence>
<dbReference type="PANTHER" id="PTHR43280">
    <property type="entry name" value="ARAC-FAMILY TRANSCRIPTIONAL REGULATOR"/>
    <property type="match status" value="1"/>
</dbReference>
<evidence type="ECO:0000259" key="4">
    <source>
        <dbReference type="PROSITE" id="PS01124"/>
    </source>
</evidence>